<gene>
    <name evidence="9" type="ORF">AKJ08_0624</name>
</gene>
<dbReference type="Pfam" id="PF02913">
    <property type="entry name" value="FAD-oxidase_C"/>
    <property type="match status" value="1"/>
</dbReference>
<dbReference type="Pfam" id="PF02754">
    <property type="entry name" value="CCG"/>
    <property type="match status" value="1"/>
</dbReference>
<dbReference type="GO" id="GO:1903457">
    <property type="term" value="P:lactate catabolic process"/>
    <property type="evidence" value="ECO:0007669"/>
    <property type="project" value="TreeGrafter"/>
</dbReference>
<dbReference type="Gene3D" id="3.30.70.2740">
    <property type="match status" value="1"/>
</dbReference>
<dbReference type="RefSeq" id="WP_050724711.1">
    <property type="nucleotide sequence ID" value="NZ_CP012332.1"/>
</dbReference>
<dbReference type="InterPro" id="IPR017900">
    <property type="entry name" value="4Fe4S_Fe_S_CS"/>
</dbReference>
<dbReference type="InterPro" id="IPR016166">
    <property type="entry name" value="FAD-bd_PCMH"/>
</dbReference>
<dbReference type="PATRIC" id="fig|1391653.3.peg.642"/>
<dbReference type="SUPFAM" id="SSF46548">
    <property type="entry name" value="alpha-helical ferredoxin"/>
    <property type="match status" value="1"/>
</dbReference>
<reference evidence="9 10" key="1">
    <citation type="submission" date="2015-08" db="EMBL/GenBank/DDBJ databases">
        <authorList>
            <person name="Babu N.S."/>
            <person name="Beckwith C.J."/>
            <person name="Beseler K.G."/>
            <person name="Brison A."/>
            <person name="Carone J.V."/>
            <person name="Caskin T.P."/>
            <person name="Diamond M."/>
            <person name="Durham M.E."/>
            <person name="Foxe J.M."/>
            <person name="Go M."/>
            <person name="Henderson B.A."/>
            <person name="Jones I.B."/>
            <person name="McGettigan J.A."/>
            <person name="Micheletti S.J."/>
            <person name="Nasrallah M.E."/>
            <person name="Ortiz D."/>
            <person name="Piller C.R."/>
            <person name="Privatt S.R."/>
            <person name="Schneider S.L."/>
            <person name="Sharp S."/>
            <person name="Smith T.C."/>
            <person name="Stanton J.D."/>
            <person name="Ullery H.E."/>
            <person name="Wilson R.J."/>
            <person name="Serrano M.G."/>
            <person name="Buck G."/>
            <person name="Lee V."/>
            <person name="Wang Y."/>
            <person name="Carvalho R."/>
            <person name="Voegtly L."/>
            <person name="Shi R."/>
            <person name="Duckworth R."/>
            <person name="Johnson A."/>
            <person name="Loviza R."/>
            <person name="Walstead R."/>
            <person name="Shah Z."/>
            <person name="Kiflezghi M."/>
            <person name="Wade K."/>
            <person name="Ball S.L."/>
            <person name="Bradley K.W."/>
            <person name="Asai D.J."/>
            <person name="Bowman C.A."/>
            <person name="Russell D.A."/>
            <person name="Pope W.H."/>
            <person name="Jacobs-Sera D."/>
            <person name="Hendrix R.W."/>
            <person name="Hatfull G.F."/>
        </authorList>
    </citation>
    <scope>NUCLEOTIDE SEQUENCE [LARGE SCALE GENOMIC DNA]</scope>
    <source>
        <strain evidence="9 10">DSM 27710</strain>
    </source>
</reference>
<dbReference type="InterPro" id="IPR004017">
    <property type="entry name" value="Cys_rich_dom"/>
</dbReference>
<keyword evidence="5" id="KW-0560">Oxidoreductase</keyword>
<protein>
    <submittedName>
        <fullName evidence="9">Glycolate dehydrogenase</fullName>
    </submittedName>
</protein>
<dbReference type="Gene3D" id="3.30.43.10">
    <property type="entry name" value="Uridine Diphospho-n-acetylenolpyruvylglucosamine Reductase, domain 2"/>
    <property type="match status" value="1"/>
</dbReference>
<dbReference type="GO" id="GO:0051536">
    <property type="term" value="F:iron-sulfur cluster binding"/>
    <property type="evidence" value="ECO:0007669"/>
    <property type="project" value="UniProtKB-KW"/>
</dbReference>
<name>A0A0K1P9R3_9BACT</name>
<dbReference type="Pfam" id="PF01565">
    <property type="entry name" value="FAD_binding_4"/>
    <property type="match status" value="1"/>
</dbReference>
<evidence type="ECO:0000313" key="9">
    <source>
        <dbReference type="EMBL" id="AKU90237.1"/>
    </source>
</evidence>
<keyword evidence="6" id="KW-0408">Iron</keyword>
<keyword evidence="2" id="KW-0285">Flavoprotein</keyword>
<dbReference type="SUPFAM" id="SSF55103">
    <property type="entry name" value="FAD-linked oxidases, C-terminal domain"/>
    <property type="match status" value="1"/>
</dbReference>
<dbReference type="InterPro" id="IPR004113">
    <property type="entry name" value="FAD-bd_oxidored_4_C"/>
</dbReference>
<proteinExistence type="predicted"/>
<dbReference type="InterPro" id="IPR036318">
    <property type="entry name" value="FAD-bd_PCMH-like_sf"/>
</dbReference>
<dbReference type="InterPro" id="IPR006094">
    <property type="entry name" value="Oxid_FAD_bind_N"/>
</dbReference>
<sequence>METIPFPLRPTRGHPALDPLALESDLRAAVEGEVRFDDTSRALYATDSSNYRHTPIGVVVPRTLDDVVATVALCRAHGAPLLSRGGGTSLAGQCCNVAVVIDWTKHLGRIEAIDPVGRTATVLPGTILDHLRKEATQAYQLTLGPDPSTHDRCSIGGMIGNDSCGMHAQMAGRMAENVESMEILTYDGLRMWVGKTNDEELNAIIEAGGRRGEIYAALRDLRDKYADDIRGRYPHIPRRVSGYNLDSLLAEHGFDVARALVGSEGTCATILRAKVRLVYSPPHRALLVVGYPDIFEAADRVAEIDKFKPLALEGMDDGLLERARRKKLHVDFLEELPEGGGLLVAEFGGETAEEAADRAREVREILKREKGLVSSKVFDDPVHQAHIWAVRESGLGATARVPGMPDTWEGWEDSAVPPERLGDYLRDFRRLLDRHGYDAALYGHFGQGCLHCRIDFDFQTEEGRARYRVFMEDATDLVVSYGGSLSGEHGDGQSRAEFLPKMFGKELVEAFREFKGIWDPEGKMNPGKIVDPRRVDQDLRIVTPRWLPTTHFQFPEDEGKLERAALRCVGVGLCRRHEGGVMCPSYMATREEMHSTRGRAHLLFEMLQGQTLQRSWRDEGVKESLDLCLACKGCKGECPVHVDVATFKAEFLSHYYEGRPKPRLAYAMGLSMYWMRLARLAPWLVNALTQQRALRAVFGGIAGVDPRRKIPTLAPRSFTSWVRSRPRRRKAAVPSPKQVVLFPDTWNNTFHPESQVAATEFLEEAGYDVIVPRGFVCCGRPLYDFGMLDTAKRMLRRTIDRLRPYVEEGIPIVALEPSCASVFRDELRNLFPKDDEAMRLSEQFSTFSQFVAREKLEVPELKMEAIVQPHCHEQALEKLEGERAVLERMGMSYRVPDSGCCGMAGAFGYEAGRKFDVSMACGERVILPDIRQLDRRAFVVADGFSCRTQIEDATDRRSLHLAEVLRFAQRHGPSGTAAAYPERIAENERTSLGAPLGRRLAIAGAVGGIALLALRGAWRGAARA</sequence>
<dbReference type="Gene3D" id="1.10.45.10">
    <property type="entry name" value="Vanillyl-alcohol Oxidase, Chain A, domain 4"/>
    <property type="match status" value="1"/>
</dbReference>
<evidence type="ECO:0000256" key="3">
    <source>
        <dbReference type="ARBA" id="ARBA00022723"/>
    </source>
</evidence>
<dbReference type="GO" id="GO:0046872">
    <property type="term" value="F:metal ion binding"/>
    <property type="evidence" value="ECO:0007669"/>
    <property type="project" value="UniProtKB-KW"/>
</dbReference>
<evidence type="ECO:0000256" key="2">
    <source>
        <dbReference type="ARBA" id="ARBA00022630"/>
    </source>
</evidence>
<dbReference type="InterPro" id="IPR016167">
    <property type="entry name" value="FAD-bd_PCMH_sub1"/>
</dbReference>
<dbReference type="PANTHER" id="PTHR11748:SF119">
    <property type="entry name" value="D-2-HYDROXYGLUTARATE DEHYDROGENASE"/>
    <property type="match status" value="1"/>
</dbReference>
<evidence type="ECO:0000259" key="8">
    <source>
        <dbReference type="PROSITE" id="PS51387"/>
    </source>
</evidence>
<keyword evidence="3" id="KW-0479">Metal-binding</keyword>
<dbReference type="GO" id="GO:0004458">
    <property type="term" value="F:D-lactate dehydrogenase (cytochrome) activity"/>
    <property type="evidence" value="ECO:0007669"/>
    <property type="project" value="TreeGrafter"/>
</dbReference>
<dbReference type="AlphaFoldDB" id="A0A0K1P9R3"/>
<dbReference type="InterPro" id="IPR016171">
    <property type="entry name" value="Vanillyl_alc_oxidase_C-sub2"/>
</dbReference>
<dbReference type="GO" id="GO:0071949">
    <property type="term" value="F:FAD binding"/>
    <property type="evidence" value="ECO:0007669"/>
    <property type="project" value="InterPro"/>
</dbReference>
<evidence type="ECO:0000256" key="1">
    <source>
        <dbReference type="ARBA" id="ARBA00001974"/>
    </source>
</evidence>
<dbReference type="PANTHER" id="PTHR11748">
    <property type="entry name" value="D-LACTATE DEHYDROGENASE"/>
    <property type="match status" value="1"/>
</dbReference>
<dbReference type="Proteomes" id="UP000055590">
    <property type="component" value="Chromosome"/>
</dbReference>
<evidence type="ECO:0000256" key="5">
    <source>
        <dbReference type="ARBA" id="ARBA00023002"/>
    </source>
</evidence>
<comment type="cofactor">
    <cofactor evidence="1">
        <name>FAD</name>
        <dbReference type="ChEBI" id="CHEBI:57692"/>
    </cofactor>
</comment>
<keyword evidence="4" id="KW-0274">FAD</keyword>
<dbReference type="EMBL" id="CP012332">
    <property type="protein sequence ID" value="AKU90237.1"/>
    <property type="molecule type" value="Genomic_DNA"/>
</dbReference>
<dbReference type="PROSITE" id="PS51387">
    <property type="entry name" value="FAD_PCMH"/>
    <property type="match status" value="1"/>
</dbReference>
<dbReference type="InterPro" id="IPR016164">
    <property type="entry name" value="FAD-linked_Oxase-like_C"/>
</dbReference>
<evidence type="ECO:0000256" key="4">
    <source>
        <dbReference type="ARBA" id="ARBA00022827"/>
    </source>
</evidence>
<organism evidence="9 10">
    <name type="scientific">Vulgatibacter incomptus</name>
    <dbReference type="NCBI Taxonomy" id="1391653"/>
    <lineage>
        <taxon>Bacteria</taxon>
        <taxon>Pseudomonadati</taxon>
        <taxon>Myxococcota</taxon>
        <taxon>Myxococcia</taxon>
        <taxon>Myxococcales</taxon>
        <taxon>Cystobacterineae</taxon>
        <taxon>Vulgatibacteraceae</taxon>
        <taxon>Vulgatibacter</taxon>
    </lineage>
</organism>
<dbReference type="SUPFAM" id="SSF56176">
    <property type="entry name" value="FAD-binding/transporter-associated domain-like"/>
    <property type="match status" value="1"/>
</dbReference>
<dbReference type="OrthoDB" id="9811557at2"/>
<evidence type="ECO:0000313" key="10">
    <source>
        <dbReference type="Proteomes" id="UP000055590"/>
    </source>
</evidence>
<dbReference type="KEGG" id="vin:AKJ08_0624"/>
<dbReference type="InterPro" id="IPR017896">
    <property type="entry name" value="4Fe4S_Fe-S-bd"/>
</dbReference>
<dbReference type="InterPro" id="IPR016169">
    <property type="entry name" value="FAD-bd_PCMH_sub2"/>
</dbReference>
<dbReference type="Gene3D" id="3.30.465.10">
    <property type="match status" value="1"/>
</dbReference>
<dbReference type="PROSITE" id="PS00198">
    <property type="entry name" value="4FE4S_FER_1"/>
    <property type="match status" value="1"/>
</dbReference>
<feature type="domain" description="FAD-binding PCMH-type" evidence="8">
    <location>
        <begin position="51"/>
        <end position="280"/>
    </location>
</feature>
<keyword evidence="10" id="KW-1185">Reference proteome</keyword>
<evidence type="ECO:0000256" key="7">
    <source>
        <dbReference type="ARBA" id="ARBA00023014"/>
    </source>
</evidence>
<evidence type="ECO:0000256" key="6">
    <source>
        <dbReference type="ARBA" id="ARBA00023004"/>
    </source>
</evidence>
<dbReference type="STRING" id="1391653.AKJ08_0624"/>
<dbReference type="GO" id="GO:0008720">
    <property type="term" value="F:D-lactate dehydrogenase (NAD+) activity"/>
    <property type="evidence" value="ECO:0007669"/>
    <property type="project" value="TreeGrafter"/>
</dbReference>
<keyword evidence="7" id="KW-0411">Iron-sulfur</keyword>
<accession>A0A0K1P9R3</accession>
<dbReference type="Pfam" id="PF13183">
    <property type="entry name" value="Fer4_8"/>
    <property type="match status" value="1"/>
</dbReference>